<evidence type="ECO:0000256" key="6">
    <source>
        <dbReference type="RuleBase" id="RU003797"/>
    </source>
</evidence>
<evidence type="ECO:0000313" key="8">
    <source>
        <dbReference type="EMBL" id="QNO41918.1"/>
    </source>
</evidence>
<evidence type="ECO:0000256" key="1">
    <source>
        <dbReference type="ARBA" id="ARBA00022670"/>
    </source>
</evidence>
<accession>A0A7G9Y1N4</accession>
<evidence type="ECO:0000256" key="3">
    <source>
        <dbReference type="ARBA" id="ARBA00022801"/>
    </source>
</evidence>
<comment type="similarity">
    <text evidence="6">Belongs to the UPF0758 family.</text>
</comment>
<dbReference type="Pfam" id="PF20582">
    <property type="entry name" value="UPF0758_N"/>
    <property type="match status" value="1"/>
</dbReference>
<evidence type="ECO:0000256" key="4">
    <source>
        <dbReference type="ARBA" id="ARBA00022833"/>
    </source>
</evidence>
<name>A0A7G9Y1N4_9EURY</name>
<dbReference type="NCBIfam" id="NF000642">
    <property type="entry name" value="PRK00024.1"/>
    <property type="match status" value="1"/>
</dbReference>
<reference evidence="8" key="1">
    <citation type="submission" date="2020-06" db="EMBL/GenBank/DDBJ databases">
        <title>Unique genomic features of the anaerobic methanotrophic archaea.</title>
        <authorList>
            <person name="Chadwick G.L."/>
            <person name="Skennerton C.T."/>
            <person name="Laso-Perez R."/>
            <person name="Leu A.O."/>
            <person name="Speth D.R."/>
            <person name="Yu H."/>
            <person name="Morgan-Lang C."/>
            <person name="Hatzenpichler R."/>
            <person name="Goudeau D."/>
            <person name="Malmstrom R."/>
            <person name="Brazelton W.J."/>
            <person name="Woyke T."/>
            <person name="Hallam S.J."/>
            <person name="Tyson G.W."/>
            <person name="Wegener G."/>
            <person name="Boetius A."/>
            <person name="Orphan V."/>
        </authorList>
    </citation>
    <scope>NUCLEOTIDE SEQUENCE</scope>
</reference>
<dbReference type="PROSITE" id="PS01302">
    <property type="entry name" value="UPF0758"/>
    <property type="match status" value="1"/>
</dbReference>
<dbReference type="Gene3D" id="3.40.140.10">
    <property type="entry name" value="Cytidine Deaminase, domain 2"/>
    <property type="match status" value="1"/>
</dbReference>
<keyword evidence="2" id="KW-0479">Metal-binding</keyword>
<feature type="domain" description="MPN" evidence="7">
    <location>
        <begin position="99"/>
        <end position="222"/>
    </location>
</feature>
<dbReference type="PROSITE" id="PS50249">
    <property type="entry name" value="MPN"/>
    <property type="match status" value="1"/>
</dbReference>
<organism evidence="8">
    <name type="scientific">Candidatus Methanogaster sp. ANME-2c ERB4</name>
    <dbReference type="NCBI Taxonomy" id="2759911"/>
    <lineage>
        <taxon>Archaea</taxon>
        <taxon>Methanobacteriati</taxon>
        <taxon>Methanobacteriota</taxon>
        <taxon>Stenosarchaea group</taxon>
        <taxon>Methanomicrobia</taxon>
        <taxon>Methanosarcinales</taxon>
        <taxon>ANME-2 cluster</taxon>
        <taxon>Candidatus Methanogasteraceae</taxon>
        <taxon>Candidatus Methanogaster</taxon>
    </lineage>
</organism>
<dbReference type="PANTHER" id="PTHR30471:SF3">
    <property type="entry name" value="UPF0758 PROTEIN YEES-RELATED"/>
    <property type="match status" value="1"/>
</dbReference>
<proteinExistence type="inferred from homology"/>
<sequence>MKTIKDLPEFSRPREKLEEKGVEALSDDELVAAIIGSGGSGSEGRDVRSLAHKVAKLIKEKKGDLSLEELTNIKGIGLAKASQILSGFELARRHIVNETVKITKAADVLPLINWITSKQQEYFICISLNGANEVIENRTVTVGLLDRSQVHPREVFADVITDRAASVIFAHNHPSGALEPSNSDLKIQEQLTEAGRILGIKVLDHIIISKKGYYSFQENGLVH</sequence>
<dbReference type="GO" id="GO:0046872">
    <property type="term" value="F:metal ion binding"/>
    <property type="evidence" value="ECO:0007669"/>
    <property type="project" value="UniProtKB-KW"/>
</dbReference>
<keyword evidence="4" id="KW-0862">Zinc</keyword>
<keyword evidence="1" id="KW-0645">Protease</keyword>
<dbReference type="CDD" id="cd08071">
    <property type="entry name" value="MPN_DUF2466"/>
    <property type="match status" value="1"/>
</dbReference>
<dbReference type="InterPro" id="IPR037518">
    <property type="entry name" value="MPN"/>
</dbReference>
<evidence type="ECO:0000259" key="7">
    <source>
        <dbReference type="PROSITE" id="PS50249"/>
    </source>
</evidence>
<keyword evidence="3" id="KW-0378">Hydrolase</keyword>
<dbReference type="InterPro" id="IPR020891">
    <property type="entry name" value="UPF0758_CS"/>
</dbReference>
<dbReference type="EMBL" id="MT630685">
    <property type="protein sequence ID" value="QNO41918.1"/>
    <property type="molecule type" value="Genomic_DNA"/>
</dbReference>
<evidence type="ECO:0000256" key="5">
    <source>
        <dbReference type="ARBA" id="ARBA00023049"/>
    </source>
</evidence>
<dbReference type="Pfam" id="PF04002">
    <property type="entry name" value="RadC"/>
    <property type="match status" value="1"/>
</dbReference>
<dbReference type="GO" id="GO:0008237">
    <property type="term" value="F:metallopeptidase activity"/>
    <property type="evidence" value="ECO:0007669"/>
    <property type="project" value="UniProtKB-KW"/>
</dbReference>
<evidence type="ECO:0000256" key="2">
    <source>
        <dbReference type="ARBA" id="ARBA00022723"/>
    </source>
</evidence>
<dbReference type="GO" id="GO:0006508">
    <property type="term" value="P:proteolysis"/>
    <property type="evidence" value="ECO:0007669"/>
    <property type="project" value="UniProtKB-KW"/>
</dbReference>
<dbReference type="NCBIfam" id="TIGR00608">
    <property type="entry name" value="radc"/>
    <property type="match status" value="1"/>
</dbReference>
<protein>
    <recommendedName>
        <fullName evidence="7">MPN domain-containing protein</fullName>
    </recommendedName>
</protein>
<dbReference type="PANTHER" id="PTHR30471">
    <property type="entry name" value="DNA REPAIR PROTEIN RADC"/>
    <property type="match status" value="1"/>
</dbReference>
<gene>
    <name evidence="8" type="ORF">KBJIOONF_00004</name>
</gene>
<dbReference type="InterPro" id="IPR046778">
    <property type="entry name" value="UPF0758_N"/>
</dbReference>
<dbReference type="InterPro" id="IPR025657">
    <property type="entry name" value="RadC_JAB"/>
</dbReference>
<dbReference type="AlphaFoldDB" id="A0A7G9Y1N4"/>
<keyword evidence="5" id="KW-0482">Metalloprotease</keyword>
<dbReference type="InterPro" id="IPR001405">
    <property type="entry name" value="UPF0758"/>
</dbReference>